<dbReference type="PROSITE" id="PS00178">
    <property type="entry name" value="AA_TRNA_LIGASE_I"/>
    <property type="match status" value="1"/>
</dbReference>
<dbReference type="FunFam" id="3.40.50.620:FF:000286">
    <property type="entry name" value="Isoleucine--tRNA ligase"/>
    <property type="match status" value="1"/>
</dbReference>
<feature type="short sequence motif" description="'KMSKS' region" evidence="10">
    <location>
        <begin position="595"/>
        <end position="599"/>
    </location>
</feature>
<evidence type="ECO:0000256" key="1">
    <source>
        <dbReference type="ARBA" id="ARBA00022490"/>
    </source>
</evidence>
<dbReference type="GO" id="GO:0006428">
    <property type="term" value="P:isoleucyl-tRNA aminoacylation"/>
    <property type="evidence" value="ECO:0007669"/>
    <property type="project" value="UniProtKB-UniRule"/>
</dbReference>
<dbReference type="GO" id="GO:0005524">
    <property type="term" value="F:ATP binding"/>
    <property type="evidence" value="ECO:0007669"/>
    <property type="project" value="UniProtKB-UniRule"/>
</dbReference>
<dbReference type="NCBIfam" id="TIGR00392">
    <property type="entry name" value="ileS"/>
    <property type="match status" value="1"/>
</dbReference>
<dbReference type="GO" id="GO:0005737">
    <property type="term" value="C:cytoplasm"/>
    <property type="evidence" value="ECO:0007669"/>
    <property type="project" value="UniProtKB-SubCell"/>
</dbReference>
<dbReference type="Gene3D" id="1.10.730.10">
    <property type="entry name" value="Isoleucyl-tRNA Synthetase, Domain 1"/>
    <property type="match status" value="1"/>
</dbReference>
<sequence length="1054" mass="123474">MLREIESRYEPLSLEKRIEDFWVKNKIYSKTRAKNRGNEPFFFVDGPPYTTGSIHLGTAWNKVIKDTVLRYRSMQGYYLIDRAGWDMHGLPIEVKIEEKLGFRSKKDIERFGVARFIGECRAFAIENRRKMTEQFKRLGVWLNWDDPYMTLKDEYIEAAWWTMKRAWEKNLLFKGERVVNWCPRCETAIADAEVEYADKRDPSIFVRFRIKGRDGEAILIWTTTPWTIPSNIAVAINPSFDYARVRAYKDGKSEILIFAYDLIEPVLKKARFEDYEVLERFSGESLIGIEYEHPLSDLIPIQREFDHRIYGAGFVEMDNTGCVHIAPGHGPDDFDLGKEHGLPIFCPVSEDGTYTEDLGRYAGLNVRDVNETVLSDLDERGLLLWREEVTHRYGHCWRCKTPIIYRATEQWFLKMSELKDLMLSEIEKVKWYPEWAGMSRFRDWISGAEDWCISRQRYWGIPLPIWVCDSCGDFRVIGGKDELRELGGIEEDLELHRPFVDDVKIRCACGGVMERVEDVCDVWFDSAVASWATLRFPKVREDFERLWPAHWITEGHDQTRGWFYSQLGASVVSFGVAPYRSVLMHGFTLDDAGNKMSKSLGNMVEPGDVISKFGVDSLRFYLLSSNAPWEDLRFNWNEVANRNRMLNIFWNVYRFPLPYMILDHFDPRKVSYDTIRDHLRVEDRWMLSRVNSLIRRVDEAMEVYELHRATRAIEEFVLEDLSRWYIQLVRPRTWIERDDPDKIAAYYTLFETMRILTLVMAPFTPFVVEEIYQNLIRGFYDDAEESIHLCRWPEADEQLIDPSLERSMEVAREIVEAASNARQKLKRKLRWPVKEVVIVSSSGDVRDAIERLRDVILKQTNAKKITLLREGERWERLSLEAVPDRSKIGPVFKKEAGRVIELIKRCDPRMLESALSKEGSYKLDDDILITPDMVSFREVIPEDVSVSTFQSGTVYVDCELTDEIKGEGFAREVIRRAQEMRKEMDLKMEERVDLSIKIPDEKVLELIKPWMDHIAGEVRAERIELGMDPGLRGDYIREWDVEGIKMEIALSRVV</sequence>
<feature type="domain" description="Aminoacyl-tRNA synthetase class Ia" evidence="11">
    <location>
        <begin position="19"/>
        <end position="626"/>
    </location>
</feature>
<dbReference type="PRINTS" id="PR00984">
    <property type="entry name" value="TRNASYNTHILE"/>
</dbReference>
<reference evidence="13" key="1">
    <citation type="submission" date="2016-05" db="EMBL/GenBank/DDBJ databases">
        <title>Microbial consortia oxidize butane by reversing methanogenesis.</title>
        <authorList>
            <person name="Laso-Perez R."/>
            <person name="Richter M."/>
            <person name="Wegener G."/>
            <person name="Musat F."/>
        </authorList>
    </citation>
    <scope>NUCLEOTIDE SEQUENCE [LARGE SCALE GENOMIC DNA]</scope>
    <source>
        <strain evidence="13">BOX1</strain>
    </source>
</reference>
<dbReference type="Gene3D" id="3.40.50.620">
    <property type="entry name" value="HUPs"/>
    <property type="match status" value="2"/>
</dbReference>
<evidence type="ECO:0000259" key="11">
    <source>
        <dbReference type="Pfam" id="PF00133"/>
    </source>
</evidence>
<keyword evidence="5 10" id="KW-0862">Zinc</keyword>
<proteinExistence type="inferred from homology"/>
<dbReference type="FunFam" id="1.10.730.10:FF:000033">
    <property type="entry name" value="Valine--tRNA ligase"/>
    <property type="match status" value="1"/>
</dbReference>
<dbReference type="GO" id="GO:0000049">
    <property type="term" value="F:tRNA binding"/>
    <property type="evidence" value="ECO:0007669"/>
    <property type="project" value="InterPro"/>
</dbReference>
<dbReference type="Pfam" id="PF00133">
    <property type="entry name" value="tRNA-synt_1"/>
    <property type="match status" value="1"/>
</dbReference>
<comment type="cofactor">
    <cofactor evidence="10">
        <name>Zn(2+)</name>
        <dbReference type="ChEBI" id="CHEBI:29105"/>
    </cofactor>
</comment>
<dbReference type="EMBL" id="LYOR01000004">
    <property type="protein sequence ID" value="OFV66061.1"/>
    <property type="molecule type" value="Genomic_DNA"/>
</dbReference>
<dbReference type="InterPro" id="IPR002300">
    <property type="entry name" value="aa-tRNA-synth_Ia"/>
</dbReference>
<keyword evidence="14" id="KW-1185">Reference proteome</keyword>
<dbReference type="Gene3D" id="3.90.740.10">
    <property type="entry name" value="Valyl/Leucyl/Isoleucyl-tRNA synthetase, editing domain"/>
    <property type="match status" value="1"/>
</dbReference>
<dbReference type="EC" id="6.1.1.5" evidence="10"/>
<comment type="catalytic activity">
    <reaction evidence="9 10">
        <text>tRNA(Ile) + L-isoleucine + ATP = L-isoleucyl-tRNA(Ile) + AMP + diphosphate</text>
        <dbReference type="Rhea" id="RHEA:11060"/>
        <dbReference type="Rhea" id="RHEA-COMP:9666"/>
        <dbReference type="Rhea" id="RHEA-COMP:9695"/>
        <dbReference type="ChEBI" id="CHEBI:30616"/>
        <dbReference type="ChEBI" id="CHEBI:33019"/>
        <dbReference type="ChEBI" id="CHEBI:58045"/>
        <dbReference type="ChEBI" id="CHEBI:78442"/>
        <dbReference type="ChEBI" id="CHEBI:78528"/>
        <dbReference type="ChEBI" id="CHEBI:456215"/>
        <dbReference type="EC" id="6.1.1.5"/>
    </reaction>
</comment>
<dbReference type="PANTHER" id="PTHR42780:SF1">
    <property type="entry name" value="ISOLEUCINE--TRNA LIGASE, CYTOPLASMIC"/>
    <property type="match status" value="1"/>
</dbReference>
<evidence type="ECO:0000313" key="13">
    <source>
        <dbReference type="EMBL" id="OFV66061.1"/>
    </source>
</evidence>
<gene>
    <name evidence="10" type="primary">ileS</name>
    <name evidence="13" type="ORF">SBU_000998</name>
</gene>
<name>A0A1F2P5R3_9EURY</name>
<evidence type="ECO:0000256" key="6">
    <source>
        <dbReference type="ARBA" id="ARBA00022840"/>
    </source>
</evidence>
<feature type="short sequence motif" description="'HIGH' region" evidence="10">
    <location>
        <begin position="48"/>
        <end position="58"/>
    </location>
</feature>
<evidence type="ECO:0000313" key="14">
    <source>
        <dbReference type="Proteomes" id="UP000185779"/>
    </source>
</evidence>
<dbReference type="Gene3D" id="3.30.720.200">
    <property type="match status" value="1"/>
</dbReference>
<dbReference type="CDD" id="cd07961">
    <property type="entry name" value="Anticodon_Ia_Ile_ABEc"/>
    <property type="match status" value="1"/>
</dbReference>
<dbReference type="HAMAP" id="MF_02003">
    <property type="entry name" value="Ile_tRNA_synth_type2"/>
    <property type="match status" value="1"/>
</dbReference>
<dbReference type="GO" id="GO:0004822">
    <property type="term" value="F:isoleucine-tRNA ligase activity"/>
    <property type="evidence" value="ECO:0007669"/>
    <property type="project" value="UniProtKB-UniRule"/>
</dbReference>
<dbReference type="STRING" id="1839936.SBU_000998"/>
<comment type="similarity">
    <text evidence="10">Belongs to the class-I aminoacyl-tRNA synthetase family. IleS type 2 subfamily.</text>
</comment>
<dbReference type="InterPro" id="IPR013155">
    <property type="entry name" value="M/V/L/I-tRNA-synth_anticd-bd"/>
</dbReference>
<dbReference type="SUPFAM" id="SSF52374">
    <property type="entry name" value="Nucleotidylyl transferase"/>
    <property type="match status" value="1"/>
</dbReference>
<dbReference type="InterPro" id="IPR001412">
    <property type="entry name" value="aa-tRNA-synth_I_CS"/>
</dbReference>
<protein>
    <recommendedName>
        <fullName evidence="10">Isoleucine--tRNA ligase</fullName>
        <ecNumber evidence="10">6.1.1.5</ecNumber>
    </recommendedName>
    <alternativeName>
        <fullName evidence="10">Isoleucyl-tRNA synthetase</fullName>
        <shortName evidence="10">IleRS</shortName>
    </alternativeName>
</protein>
<dbReference type="GO" id="GO:0002161">
    <property type="term" value="F:aminoacyl-tRNA deacylase activity"/>
    <property type="evidence" value="ECO:0007669"/>
    <property type="project" value="InterPro"/>
</dbReference>
<dbReference type="CDD" id="cd00818">
    <property type="entry name" value="IleRS_core"/>
    <property type="match status" value="1"/>
</dbReference>
<evidence type="ECO:0000256" key="8">
    <source>
        <dbReference type="ARBA" id="ARBA00023146"/>
    </source>
</evidence>
<evidence type="ECO:0000256" key="2">
    <source>
        <dbReference type="ARBA" id="ARBA00022598"/>
    </source>
</evidence>
<keyword evidence="7 10" id="KW-0648">Protein biosynthesis</keyword>
<dbReference type="SUPFAM" id="SSF47323">
    <property type="entry name" value="Anticodon-binding domain of a subclass of class I aminoacyl-tRNA synthetases"/>
    <property type="match status" value="2"/>
</dbReference>
<organism evidence="13 14">
    <name type="scientific">Candidatus Syntropharchaeum butanivorans</name>
    <dbReference type="NCBI Taxonomy" id="1839936"/>
    <lineage>
        <taxon>Archaea</taxon>
        <taxon>Methanobacteriati</taxon>
        <taxon>Methanobacteriota</taxon>
        <taxon>Stenosarchaea group</taxon>
        <taxon>Methanomicrobia</taxon>
        <taxon>Methanosarcinales</taxon>
        <taxon>ANME-2 cluster</taxon>
        <taxon>Candidatus Syntropharchaeum</taxon>
    </lineage>
</organism>
<keyword evidence="6 10" id="KW-0067">ATP-binding</keyword>
<comment type="function">
    <text evidence="10">Catalyzes the attachment of isoleucine to tRNA(Ile). As IleRS can inadvertently accommodate and process structurally similar amino acids such as valine, to avoid such errors it has two additional distinct tRNA(Ile)-dependent editing activities. One activity is designated as 'pretransfer' editing and involves the hydrolysis of activated Val-AMP. The other activity is designated 'posttransfer' editing and involves deacylation of mischarged Val-tRNA(Ile).</text>
</comment>
<evidence type="ECO:0000256" key="4">
    <source>
        <dbReference type="ARBA" id="ARBA00022741"/>
    </source>
</evidence>
<dbReference type="Pfam" id="PF19302">
    <property type="entry name" value="DUF5915"/>
    <property type="match status" value="1"/>
</dbReference>
<dbReference type="SUPFAM" id="SSF50677">
    <property type="entry name" value="ValRS/IleRS/LeuRS editing domain"/>
    <property type="match status" value="1"/>
</dbReference>
<evidence type="ECO:0000256" key="7">
    <source>
        <dbReference type="ARBA" id="ARBA00022917"/>
    </source>
</evidence>
<dbReference type="InterPro" id="IPR009008">
    <property type="entry name" value="Val/Leu/Ile-tRNA-synth_edit"/>
</dbReference>
<feature type="domain" description="Methionyl/Valyl/Leucyl/Isoleucyl-tRNA synthetase anticodon-binding" evidence="12">
    <location>
        <begin position="683"/>
        <end position="836"/>
    </location>
</feature>
<dbReference type="InterPro" id="IPR023586">
    <property type="entry name" value="Ile-tRNA-ligase_type2"/>
</dbReference>
<evidence type="ECO:0000259" key="12">
    <source>
        <dbReference type="Pfam" id="PF08264"/>
    </source>
</evidence>
<accession>A0A1F2P5R3</accession>
<dbReference type="AlphaFoldDB" id="A0A1F2P5R3"/>
<keyword evidence="2 10" id="KW-0436">Ligase</keyword>
<dbReference type="PANTHER" id="PTHR42780">
    <property type="entry name" value="SOLEUCYL-TRNA SYNTHETASE"/>
    <property type="match status" value="1"/>
</dbReference>
<dbReference type="Proteomes" id="UP000185779">
    <property type="component" value="Unassembled WGS sequence"/>
</dbReference>
<dbReference type="Pfam" id="PF08264">
    <property type="entry name" value="Anticodon_1"/>
    <property type="match status" value="1"/>
</dbReference>
<dbReference type="InterPro" id="IPR009080">
    <property type="entry name" value="tRNAsynth_Ia_anticodon-bd"/>
</dbReference>
<dbReference type="InterPro" id="IPR002301">
    <property type="entry name" value="Ile-tRNA-ligase"/>
</dbReference>
<keyword evidence="1 10" id="KW-0963">Cytoplasm</keyword>
<evidence type="ECO:0000256" key="5">
    <source>
        <dbReference type="ARBA" id="ARBA00022833"/>
    </source>
</evidence>
<evidence type="ECO:0000256" key="9">
    <source>
        <dbReference type="ARBA" id="ARBA00048359"/>
    </source>
</evidence>
<dbReference type="InterPro" id="IPR033709">
    <property type="entry name" value="Anticodon_Ile_ABEc"/>
</dbReference>
<comment type="caution">
    <text evidence="13">The sequence shown here is derived from an EMBL/GenBank/DDBJ whole genome shotgun (WGS) entry which is preliminary data.</text>
</comment>
<keyword evidence="4 10" id="KW-0547">Nucleotide-binding</keyword>
<feature type="binding site" evidence="10">
    <location>
        <position position="598"/>
    </location>
    <ligand>
        <name>ATP</name>
        <dbReference type="ChEBI" id="CHEBI:30616"/>
    </ligand>
</feature>
<evidence type="ECO:0000256" key="10">
    <source>
        <dbReference type="HAMAP-Rule" id="MF_02003"/>
    </source>
</evidence>
<evidence type="ECO:0000256" key="3">
    <source>
        <dbReference type="ARBA" id="ARBA00022723"/>
    </source>
</evidence>
<comment type="subcellular location">
    <subcellularLocation>
        <location evidence="10">Cytoplasm</location>
    </subcellularLocation>
</comment>
<keyword evidence="3 10" id="KW-0479">Metal-binding</keyword>
<comment type="subunit">
    <text evidence="10">Monomer.</text>
</comment>
<comment type="domain">
    <text evidence="10">IleRS has two distinct active sites: one for aminoacylation and one for editing. The misactivated valine is translocated from the active site to the editing site, which sterically excludes the correctly activated isoleucine. The single editing site contains two valyl binding pockets, one specific for each substrate (Val-AMP or Val-tRNA(Ile)).</text>
</comment>
<keyword evidence="8 10" id="KW-0030">Aminoacyl-tRNA synthetase</keyword>
<dbReference type="PATRIC" id="fig|1839936.3.peg.1007"/>
<dbReference type="InterPro" id="IPR014729">
    <property type="entry name" value="Rossmann-like_a/b/a_fold"/>
</dbReference>
<dbReference type="GO" id="GO:0008270">
    <property type="term" value="F:zinc ion binding"/>
    <property type="evidence" value="ECO:0007669"/>
    <property type="project" value="UniProtKB-UniRule"/>
</dbReference>